<dbReference type="Proteomes" id="UP001055811">
    <property type="component" value="Linkage Group LG06"/>
</dbReference>
<proteinExistence type="predicted"/>
<organism evidence="1 2">
    <name type="scientific">Cichorium intybus</name>
    <name type="common">Chicory</name>
    <dbReference type="NCBI Taxonomy" id="13427"/>
    <lineage>
        <taxon>Eukaryota</taxon>
        <taxon>Viridiplantae</taxon>
        <taxon>Streptophyta</taxon>
        <taxon>Embryophyta</taxon>
        <taxon>Tracheophyta</taxon>
        <taxon>Spermatophyta</taxon>
        <taxon>Magnoliopsida</taxon>
        <taxon>eudicotyledons</taxon>
        <taxon>Gunneridae</taxon>
        <taxon>Pentapetalae</taxon>
        <taxon>asterids</taxon>
        <taxon>campanulids</taxon>
        <taxon>Asterales</taxon>
        <taxon>Asteraceae</taxon>
        <taxon>Cichorioideae</taxon>
        <taxon>Cichorieae</taxon>
        <taxon>Cichoriinae</taxon>
        <taxon>Cichorium</taxon>
    </lineage>
</organism>
<dbReference type="EMBL" id="CM042014">
    <property type="protein sequence ID" value="KAI3720887.1"/>
    <property type="molecule type" value="Genomic_DNA"/>
</dbReference>
<reference evidence="1 2" key="2">
    <citation type="journal article" date="2022" name="Mol. Ecol. Resour.">
        <title>The genomes of chicory, endive, great burdock and yacon provide insights into Asteraceae paleo-polyploidization history and plant inulin production.</title>
        <authorList>
            <person name="Fan W."/>
            <person name="Wang S."/>
            <person name="Wang H."/>
            <person name="Wang A."/>
            <person name="Jiang F."/>
            <person name="Liu H."/>
            <person name="Zhao H."/>
            <person name="Xu D."/>
            <person name="Zhang Y."/>
        </authorList>
    </citation>
    <scope>NUCLEOTIDE SEQUENCE [LARGE SCALE GENOMIC DNA]</scope>
    <source>
        <strain evidence="2">cv. Punajuju</strain>
        <tissue evidence="1">Leaves</tissue>
    </source>
</reference>
<evidence type="ECO:0000313" key="1">
    <source>
        <dbReference type="EMBL" id="KAI3720887.1"/>
    </source>
</evidence>
<evidence type="ECO:0000313" key="2">
    <source>
        <dbReference type="Proteomes" id="UP001055811"/>
    </source>
</evidence>
<name>A0ACB9BER9_CICIN</name>
<reference evidence="2" key="1">
    <citation type="journal article" date="2022" name="Mol. Ecol. Resour.">
        <title>The genomes of chicory, endive, great burdock and yacon provide insights into Asteraceae palaeo-polyploidization history and plant inulin production.</title>
        <authorList>
            <person name="Fan W."/>
            <person name="Wang S."/>
            <person name="Wang H."/>
            <person name="Wang A."/>
            <person name="Jiang F."/>
            <person name="Liu H."/>
            <person name="Zhao H."/>
            <person name="Xu D."/>
            <person name="Zhang Y."/>
        </authorList>
    </citation>
    <scope>NUCLEOTIDE SEQUENCE [LARGE SCALE GENOMIC DNA]</scope>
    <source>
        <strain evidence="2">cv. Punajuju</strain>
    </source>
</reference>
<gene>
    <name evidence="1" type="ORF">L2E82_31885</name>
</gene>
<sequence>MEDLLRLHCRRTDMKSFTLLSSASSCLLQSLIVLALCCCCLCIEDSNHVLCLESERVALLQFKSDLIDTANRLSSWSNSNKDCCRWAGVVCNNNTGHVQEIRLGGPNDGLHGHCHGSYDTDAELEAASKQMLGGDINPSLLSLKQLDYLDLSCNDFGGIPIPGFISSMRSLRYLNLSMSQFDGQIPQHLGNLTMLRVLDLRYGLWQSVFPVKNLHWLSSLRMLQRLDLTGYDLSSELDWLQVMNTLPSLLELRLSSCSLPQIPRRLNNVNFTSLSILDLSYNNFDTSSMPVWIFNLTSLVSLDLTNCFFQTLVPGVGAGFQKLTSLRVLHVSGNDVMNRSSLLKGISSLTNLVSLDISTCSLTRPILHDLQNMSSLVTLDLSNNKINESLPTSLVNLCNLRSIALQSNHLYGSVTGLLQNFCDCKSSKLESLGFWGNYLVGDIPEKLGVLKNLITFDLGFNFITGQIPESVVTLPNLTTLILNANSISGQIPNSIGRLSSLEWLDLSNNLLIGSLPESLGHLSKLTFLSVYNNLLNGSVNTQQLTNLTALKTLRGENNKLTLQPSVEDWVPSFQLDVLRIGSWHLGPRFPSWLQFQGNLTELDISNANISDAMPDWFWSTFSGIGFLNISHNKIQGKLTQDLDFLATSAVVDLSDNSFDGPLPSSFNRPDIDFLDLSTNHLSGSLNQFLCPKIQEPRQLKVLNLANNNLSGVIPDCWVNWDSLSVLNFENNRLSGGIPRSVGEVPSLRSLNIRRNNLSGTIPTSVMSSQSLLIIDLADNKLTGITRNPKWRNATRLKLLSLRSNKLKGSFPNQLCSLTSIQILDLAGNNLSGSIPTCFNNFSIMSGKESSSPIILYDEFVQNQVLGSASLVTKGRESSYSTILYLVTTLDLSGNRFSGDIPDEVMDLVGLRYLNLSRNQLTGGIPENIGGMRLLESLDLSSNLLQGGIPFSISSLTFLNWLNVSYNSLTGRIPTSTQIQSFNQSSFIGNRLCGPPLQDLCASVTQVNGTKEEEDNDEGNEVDWVLIVCSVVGFFFGFWVVVGPLVVSNIWRITYYGFMNKVWHKVCGKFTAKPKHVIFEPSELRFGSSL</sequence>
<keyword evidence="2" id="KW-1185">Reference proteome</keyword>
<comment type="caution">
    <text evidence="1">The sequence shown here is derived from an EMBL/GenBank/DDBJ whole genome shotgun (WGS) entry which is preliminary data.</text>
</comment>
<protein>
    <submittedName>
        <fullName evidence="1">Uncharacterized protein</fullName>
    </submittedName>
</protein>
<accession>A0ACB9BER9</accession>